<feature type="non-terminal residue" evidence="1">
    <location>
        <position position="144"/>
    </location>
</feature>
<protein>
    <submittedName>
        <fullName evidence="1">Uncharacterized protein</fullName>
    </submittedName>
</protein>
<evidence type="ECO:0000313" key="1">
    <source>
        <dbReference type="EMBL" id="KAJ9579285.1"/>
    </source>
</evidence>
<reference evidence="1" key="1">
    <citation type="journal article" date="2023" name="IScience">
        <title>Live-bearing cockroach genome reveals convergent evolutionary mechanisms linked to viviparity in insects and beyond.</title>
        <authorList>
            <person name="Fouks B."/>
            <person name="Harrison M.C."/>
            <person name="Mikhailova A.A."/>
            <person name="Marchal E."/>
            <person name="English S."/>
            <person name="Carruthers M."/>
            <person name="Jennings E.C."/>
            <person name="Chiamaka E.L."/>
            <person name="Frigard R.A."/>
            <person name="Pippel M."/>
            <person name="Attardo G.M."/>
            <person name="Benoit J.B."/>
            <person name="Bornberg-Bauer E."/>
            <person name="Tobe S.S."/>
        </authorList>
    </citation>
    <scope>NUCLEOTIDE SEQUENCE</scope>
    <source>
        <strain evidence="1">Stay&amp;Tobe</strain>
    </source>
</reference>
<dbReference type="EMBL" id="JASPKZ010008545">
    <property type="protein sequence ID" value="KAJ9579285.1"/>
    <property type="molecule type" value="Genomic_DNA"/>
</dbReference>
<organism evidence="1 2">
    <name type="scientific">Diploptera punctata</name>
    <name type="common">Pacific beetle cockroach</name>
    <dbReference type="NCBI Taxonomy" id="6984"/>
    <lineage>
        <taxon>Eukaryota</taxon>
        <taxon>Metazoa</taxon>
        <taxon>Ecdysozoa</taxon>
        <taxon>Arthropoda</taxon>
        <taxon>Hexapoda</taxon>
        <taxon>Insecta</taxon>
        <taxon>Pterygota</taxon>
        <taxon>Neoptera</taxon>
        <taxon>Polyneoptera</taxon>
        <taxon>Dictyoptera</taxon>
        <taxon>Blattodea</taxon>
        <taxon>Blaberoidea</taxon>
        <taxon>Blaberidae</taxon>
        <taxon>Diplopterinae</taxon>
        <taxon>Diploptera</taxon>
    </lineage>
</organism>
<feature type="non-terminal residue" evidence="1">
    <location>
        <position position="1"/>
    </location>
</feature>
<keyword evidence="2" id="KW-1185">Reference proteome</keyword>
<comment type="caution">
    <text evidence="1">The sequence shown here is derived from an EMBL/GenBank/DDBJ whole genome shotgun (WGS) entry which is preliminary data.</text>
</comment>
<gene>
    <name evidence="1" type="ORF">L9F63_024607</name>
</gene>
<sequence length="144" mass="16864">FNNYPEIAASRRDLRHHHDTTRWKQINVRWMNIQTRNQLSQKHLISTETEQRPRALGHCLLHREKTSKYITKVTKWDTVHRILDNSDENKILPGQMESPIDDEGPAGRVALFAIKEETDDIKQEVPITEQLVPIVKTITKKSCF</sequence>
<dbReference type="Proteomes" id="UP001233999">
    <property type="component" value="Unassembled WGS sequence"/>
</dbReference>
<reference evidence="1" key="2">
    <citation type="submission" date="2023-05" db="EMBL/GenBank/DDBJ databases">
        <authorList>
            <person name="Fouks B."/>
        </authorList>
    </citation>
    <scope>NUCLEOTIDE SEQUENCE</scope>
    <source>
        <strain evidence="1">Stay&amp;Tobe</strain>
        <tissue evidence="1">Testes</tissue>
    </source>
</reference>
<accession>A0AAD7ZFB4</accession>
<name>A0AAD7ZFB4_DIPPU</name>
<dbReference type="AlphaFoldDB" id="A0AAD7ZFB4"/>
<proteinExistence type="predicted"/>
<evidence type="ECO:0000313" key="2">
    <source>
        <dbReference type="Proteomes" id="UP001233999"/>
    </source>
</evidence>